<organism evidence="3 4">
    <name type="scientific">Penstemon smallii</name>
    <dbReference type="NCBI Taxonomy" id="265156"/>
    <lineage>
        <taxon>Eukaryota</taxon>
        <taxon>Viridiplantae</taxon>
        <taxon>Streptophyta</taxon>
        <taxon>Embryophyta</taxon>
        <taxon>Tracheophyta</taxon>
        <taxon>Spermatophyta</taxon>
        <taxon>Magnoliopsida</taxon>
        <taxon>eudicotyledons</taxon>
        <taxon>Gunneridae</taxon>
        <taxon>Pentapetalae</taxon>
        <taxon>asterids</taxon>
        <taxon>lamiids</taxon>
        <taxon>Lamiales</taxon>
        <taxon>Plantaginaceae</taxon>
        <taxon>Cheloneae</taxon>
        <taxon>Penstemon</taxon>
    </lineage>
</organism>
<proteinExistence type="predicted"/>
<dbReference type="SMART" id="SM00054">
    <property type="entry name" value="EFh"/>
    <property type="match status" value="4"/>
</dbReference>
<comment type="caution">
    <text evidence="3">The sequence shown here is derived from an EMBL/GenBank/DDBJ whole genome shotgun (WGS) entry which is preliminary data.</text>
</comment>
<dbReference type="Gene3D" id="1.10.238.10">
    <property type="entry name" value="EF-hand"/>
    <property type="match status" value="2"/>
</dbReference>
<dbReference type="Pfam" id="PF00036">
    <property type="entry name" value="EF-hand_1"/>
    <property type="match status" value="1"/>
</dbReference>
<dbReference type="EMBL" id="JBJXBP010000008">
    <property type="protein sequence ID" value="KAL3812415.1"/>
    <property type="molecule type" value="Genomic_DNA"/>
</dbReference>
<feature type="domain" description="EF-hand" evidence="2">
    <location>
        <begin position="219"/>
        <end position="246"/>
    </location>
</feature>
<dbReference type="AlphaFoldDB" id="A0ABD3RU83"/>
<dbReference type="Proteomes" id="UP001634393">
    <property type="component" value="Unassembled WGS sequence"/>
</dbReference>
<dbReference type="PANTHER" id="PTHR10827">
    <property type="entry name" value="RETICULOCALBIN"/>
    <property type="match status" value="1"/>
</dbReference>
<dbReference type="SUPFAM" id="SSF57850">
    <property type="entry name" value="RING/U-box"/>
    <property type="match status" value="2"/>
</dbReference>
<evidence type="ECO:0000256" key="1">
    <source>
        <dbReference type="ARBA" id="ARBA00022837"/>
    </source>
</evidence>
<dbReference type="SUPFAM" id="SSF47473">
    <property type="entry name" value="EF-hand"/>
    <property type="match status" value="1"/>
</dbReference>
<feature type="domain" description="EF-hand" evidence="2">
    <location>
        <begin position="18"/>
        <end position="53"/>
    </location>
</feature>
<evidence type="ECO:0000313" key="3">
    <source>
        <dbReference type="EMBL" id="KAL3812415.1"/>
    </source>
</evidence>
<dbReference type="PROSITE" id="PS50222">
    <property type="entry name" value="EF_HAND_2"/>
    <property type="match status" value="4"/>
</dbReference>
<name>A0ABD3RU83_9LAMI</name>
<feature type="domain" description="EF-hand" evidence="2">
    <location>
        <begin position="177"/>
        <end position="212"/>
    </location>
</feature>
<protein>
    <recommendedName>
        <fullName evidence="2">EF-hand domain-containing protein</fullName>
    </recommendedName>
</protein>
<feature type="domain" description="EF-hand" evidence="2">
    <location>
        <begin position="54"/>
        <end position="83"/>
    </location>
</feature>
<dbReference type="PROSITE" id="PS00018">
    <property type="entry name" value="EF_HAND_1"/>
    <property type="match status" value="3"/>
</dbReference>
<gene>
    <name evidence="3" type="ORF">ACJIZ3_013683</name>
</gene>
<dbReference type="Pfam" id="PF13202">
    <property type="entry name" value="EF-hand_5"/>
    <property type="match status" value="3"/>
</dbReference>
<accession>A0ABD3RU83</accession>
<dbReference type="InterPro" id="IPR011992">
    <property type="entry name" value="EF-hand-dom_pair"/>
</dbReference>
<sequence>MHGIREIATAYYERANDKEKQLVKEFFNKLDLNGDGKISLVELRRHVGCSISNENIFNQLDVNGDGTLDFHEALSVYYMVNHMSLLVCSGCYGLLVGPYFSCLLCLGKGPETYDLCCACYGGGQFEHEHSTNYLLNHHSLLAVLRERTTDAETNKGKKKMEELREIAKAHYRAGSPEIQTLAYQFFQSMDTDGDGRVDLQEFLTFMRQQGYPQMRNAYFFNQLDQDGNGTLDFSEVMTLYYIVKSGRPFCDCCGNFIPGIYFSCVECFKNPKSPFNICRDCYKSAKCSHNHNNRVQFLDNYTLLQATRDSALAKATGVNQNEIWATSSSNATAPIPQSNGYLTTWQQPYNYTYNVPSAPNYSNAIVPASNKMVSIYPLALTLFEGL</sequence>
<keyword evidence="1" id="KW-0106">Calcium</keyword>
<keyword evidence="4" id="KW-1185">Reference proteome</keyword>
<evidence type="ECO:0000259" key="2">
    <source>
        <dbReference type="PROSITE" id="PS50222"/>
    </source>
</evidence>
<evidence type="ECO:0000313" key="4">
    <source>
        <dbReference type="Proteomes" id="UP001634393"/>
    </source>
</evidence>
<dbReference type="InterPro" id="IPR018247">
    <property type="entry name" value="EF_Hand_1_Ca_BS"/>
</dbReference>
<dbReference type="InterPro" id="IPR002048">
    <property type="entry name" value="EF_hand_dom"/>
</dbReference>
<dbReference type="CDD" id="cd00051">
    <property type="entry name" value="EFh"/>
    <property type="match status" value="2"/>
</dbReference>
<dbReference type="PANTHER" id="PTHR10827:SF86">
    <property type="entry name" value="EF-HAND DOMAIN-CONTAINING PROTEIN"/>
    <property type="match status" value="1"/>
</dbReference>
<reference evidence="3 4" key="1">
    <citation type="submission" date="2024-12" db="EMBL/GenBank/DDBJ databases">
        <title>The unique morphological basis and parallel evolutionary history of personate flowers in Penstemon.</title>
        <authorList>
            <person name="Depatie T.H."/>
            <person name="Wessinger C.A."/>
        </authorList>
    </citation>
    <scope>NUCLEOTIDE SEQUENCE [LARGE SCALE GENOMIC DNA]</scope>
    <source>
        <strain evidence="3">WTNN_2</strain>
        <tissue evidence="3">Leaf</tissue>
    </source>
</reference>